<dbReference type="AlphaFoldDB" id="A0A8T2KJ47"/>
<dbReference type="SMART" id="SM00406">
    <property type="entry name" value="IGv"/>
    <property type="match status" value="1"/>
</dbReference>
<evidence type="ECO:0000313" key="8">
    <source>
        <dbReference type="Proteomes" id="UP000812440"/>
    </source>
</evidence>
<dbReference type="PANTHER" id="PTHR19367:SF18">
    <property type="entry name" value="T CELL RECEPTOR ALPHA VARIABLE 16"/>
    <property type="match status" value="1"/>
</dbReference>
<sequence>MSPDSIVQEGEAILFNCTYETTYNDPYLHWYVQKTQGKPHFILLRHLFSKEEYEPGKKYSSKITTENKCTYLRISGVSVTDSGMYYCALSPTVSLSASFTAQNTFRLIYLEQSN</sequence>
<dbReference type="InterPro" id="IPR013783">
    <property type="entry name" value="Ig-like_fold"/>
</dbReference>
<dbReference type="EMBL" id="JAACNH010000001">
    <property type="protein sequence ID" value="KAG8455510.1"/>
    <property type="molecule type" value="Genomic_DNA"/>
</dbReference>
<evidence type="ECO:0000259" key="6">
    <source>
        <dbReference type="PROSITE" id="PS50835"/>
    </source>
</evidence>
<evidence type="ECO:0000256" key="4">
    <source>
        <dbReference type="ARBA" id="ARBA00023319"/>
    </source>
</evidence>
<comment type="caution">
    <text evidence="7">The sequence shown here is derived from an EMBL/GenBank/DDBJ whole genome shotgun (WGS) entry which is preliminary data.</text>
</comment>
<dbReference type="SUPFAM" id="SSF48726">
    <property type="entry name" value="Immunoglobulin"/>
    <property type="match status" value="1"/>
</dbReference>
<accession>A0A8T2KJ47</accession>
<dbReference type="PANTHER" id="PTHR19367">
    <property type="entry name" value="T-CELL RECEPTOR ALPHA CHAIN V REGION"/>
    <property type="match status" value="1"/>
</dbReference>
<evidence type="ECO:0000256" key="1">
    <source>
        <dbReference type="ARBA" id="ARBA00022729"/>
    </source>
</evidence>
<evidence type="ECO:0000313" key="7">
    <source>
        <dbReference type="EMBL" id="KAG8455510.1"/>
    </source>
</evidence>
<name>A0A8T2KJ47_9PIPI</name>
<dbReference type="InterPro" id="IPR013106">
    <property type="entry name" value="Ig_V-set"/>
</dbReference>
<keyword evidence="5" id="KW-0391">Immunity</keyword>
<keyword evidence="2" id="KW-1064">Adaptive immunity</keyword>
<dbReference type="GO" id="GO:0002250">
    <property type="term" value="P:adaptive immune response"/>
    <property type="evidence" value="ECO:0007669"/>
    <property type="project" value="UniProtKB-KW"/>
</dbReference>
<protein>
    <recommendedName>
        <fullName evidence="6">Ig-like domain-containing protein</fullName>
    </recommendedName>
</protein>
<dbReference type="OrthoDB" id="8947657at2759"/>
<reference evidence="7" key="1">
    <citation type="thesis" date="2020" institute="ProQuest LLC" country="789 East Eisenhower Parkway, Ann Arbor, MI, USA">
        <title>Comparative Genomics and Chromosome Evolution.</title>
        <authorList>
            <person name="Mudd A.B."/>
        </authorList>
    </citation>
    <scope>NUCLEOTIDE SEQUENCE</scope>
    <source>
        <strain evidence="7">Female2</strain>
        <tissue evidence="7">Blood</tissue>
    </source>
</reference>
<dbReference type="InterPro" id="IPR051287">
    <property type="entry name" value="TCR_variable_region"/>
</dbReference>
<keyword evidence="8" id="KW-1185">Reference proteome</keyword>
<evidence type="ECO:0000256" key="3">
    <source>
        <dbReference type="ARBA" id="ARBA00023170"/>
    </source>
</evidence>
<dbReference type="InterPro" id="IPR036179">
    <property type="entry name" value="Ig-like_dom_sf"/>
</dbReference>
<keyword evidence="3" id="KW-0675">Receptor</keyword>
<evidence type="ECO:0000256" key="5">
    <source>
        <dbReference type="ARBA" id="ARBA00043266"/>
    </source>
</evidence>
<dbReference type="Gene3D" id="2.60.40.10">
    <property type="entry name" value="Immunoglobulins"/>
    <property type="match status" value="1"/>
</dbReference>
<keyword evidence="1" id="KW-0732">Signal</keyword>
<organism evidence="7 8">
    <name type="scientific">Hymenochirus boettgeri</name>
    <name type="common">Congo dwarf clawed frog</name>
    <dbReference type="NCBI Taxonomy" id="247094"/>
    <lineage>
        <taxon>Eukaryota</taxon>
        <taxon>Metazoa</taxon>
        <taxon>Chordata</taxon>
        <taxon>Craniata</taxon>
        <taxon>Vertebrata</taxon>
        <taxon>Euteleostomi</taxon>
        <taxon>Amphibia</taxon>
        <taxon>Batrachia</taxon>
        <taxon>Anura</taxon>
        <taxon>Pipoidea</taxon>
        <taxon>Pipidae</taxon>
        <taxon>Pipinae</taxon>
        <taxon>Hymenochirus</taxon>
    </lineage>
</organism>
<dbReference type="InterPro" id="IPR003599">
    <property type="entry name" value="Ig_sub"/>
</dbReference>
<dbReference type="PROSITE" id="PS50835">
    <property type="entry name" value="IG_LIKE"/>
    <property type="match status" value="1"/>
</dbReference>
<keyword evidence="5" id="KW-1279">T cell receptor</keyword>
<dbReference type="Pfam" id="PF07686">
    <property type="entry name" value="V-set"/>
    <property type="match status" value="1"/>
</dbReference>
<dbReference type="GO" id="GO:0042101">
    <property type="term" value="C:T cell receptor complex"/>
    <property type="evidence" value="ECO:0007669"/>
    <property type="project" value="UniProtKB-KW"/>
</dbReference>
<proteinExistence type="predicted"/>
<dbReference type="SMART" id="SM00409">
    <property type="entry name" value="IG"/>
    <property type="match status" value="1"/>
</dbReference>
<feature type="domain" description="Ig-like" evidence="6">
    <location>
        <begin position="1"/>
        <end position="100"/>
    </location>
</feature>
<evidence type="ECO:0000256" key="2">
    <source>
        <dbReference type="ARBA" id="ARBA00023130"/>
    </source>
</evidence>
<gene>
    <name evidence="7" type="ORF">GDO86_001630</name>
</gene>
<keyword evidence="4" id="KW-0393">Immunoglobulin domain</keyword>
<dbReference type="Proteomes" id="UP000812440">
    <property type="component" value="Chromosome 1"/>
</dbReference>
<dbReference type="InterPro" id="IPR007110">
    <property type="entry name" value="Ig-like_dom"/>
</dbReference>